<feature type="domain" description="DUF4942" evidence="1">
    <location>
        <begin position="90"/>
        <end position="265"/>
    </location>
</feature>
<dbReference type="EMBL" id="MG692652">
    <property type="protein sequence ID" value="AVR62350.1"/>
    <property type="molecule type" value="Genomic_DNA"/>
</dbReference>
<dbReference type="InterPro" id="IPR031339">
    <property type="entry name" value="DUF4942"/>
</dbReference>
<dbReference type="EMBL" id="MG692665">
    <property type="protein sequence ID" value="AVR62631.1"/>
    <property type="molecule type" value="Genomic_DNA"/>
</dbReference>
<dbReference type="AlphaFoldDB" id="A0A2R4ADB3"/>
<keyword evidence="3" id="KW-0614">Plasmid</keyword>
<organism evidence="3">
    <name type="scientific">Escherichia coli</name>
    <dbReference type="NCBI Taxonomy" id="562"/>
    <lineage>
        <taxon>Bacteria</taxon>
        <taxon>Pseudomonadati</taxon>
        <taxon>Pseudomonadota</taxon>
        <taxon>Gammaproteobacteria</taxon>
        <taxon>Enterobacterales</taxon>
        <taxon>Enterobacteriaceae</taxon>
        <taxon>Escherichia</taxon>
    </lineage>
</organism>
<accession>A0A2R4ADB3</accession>
<sequence>MNQTLPTADLNTAGTTDVIPSVAIDRIIAQRNEGIALFMQAMECLATARRILLDASGDIFLYGFEDCVTDSVRCMDKPEEAKRNITRLADRKIWDRLMTDTGMYTFMSSCQRDEWNSQLMSDTCPEITLDNVLATFRHLNASKMQTFEQGLIDVYRKLSWDYRTNNPCRLGKRIIIENLLYRWSNGRVTLDCSGREAQDDLVRPFYLLEGRNVPDFRSSIGAQYGEFIGNGDNVGKLLEGEYFTVRGYQKGTVHIVFKRPDLVESKRLVRTVLIFTESSDQLSRATDRVPGLPASPGYVQ</sequence>
<gene>
    <name evidence="2" type="ORF">p300-1_00025</name>
    <name evidence="3" type="ORF">p300-4_00050</name>
</gene>
<reference evidence="3" key="1">
    <citation type="journal article" date="2018" name="Vet. Microbiol.">
        <title>Longitudinal study of Escherichia coli plasmid resistance to extended-spectrum cephalosporins in free-range broilers.</title>
        <authorList>
            <person name="Baron S."/>
            <person name="Le Devendec L."/>
            <person name="Touzain F."/>
            <person name="Jouy E."/>
            <person name="Lucas P."/>
            <person name="de Boisseson C."/>
            <person name="Larvor E."/>
            <person name="Kempf I."/>
        </authorList>
    </citation>
    <scope>NUCLEOTIDE SEQUENCE</scope>
    <source>
        <strain evidence="3">DH5alpha</strain>
        <plasmid evidence="2">p300-1</plasmid>
        <plasmid evidence="3">p300-4</plasmid>
    </source>
</reference>
<geneLocation type="plasmid" evidence="3">
    <name>p300-4</name>
</geneLocation>
<dbReference type="Pfam" id="PF13708">
    <property type="entry name" value="DUF4942"/>
    <property type="match status" value="1"/>
</dbReference>
<evidence type="ECO:0000313" key="2">
    <source>
        <dbReference type="EMBL" id="AVR62350.1"/>
    </source>
</evidence>
<protein>
    <recommendedName>
        <fullName evidence="1">DUF4942 domain-containing protein</fullName>
    </recommendedName>
</protein>
<evidence type="ECO:0000259" key="1">
    <source>
        <dbReference type="Pfam" id="PF13708"/>
    </source>
</evidence>
<evidence type="ECO:0000313" key="3">
    <source>
        <dbReference type="EMBL" id="AVR62631.1"/>
    </source>
</evidence>
<geneLocation type="plasmid" evidence="2">
    <name>p300-1</name>
</geneLocation>
<proteinExistence type="predicted"/>
<name>A0A2R4ADB3_ECOLX</name>